<reference evidence="7 8" key="1">
    <citation type="submission" date="2018-08" db="EMBL/GenBank/DDBJ databases">
        <authorList>
            <person name="Laetsch R D."/>
            <person name="Stevens L."/>
            <person name="Kumar S."/>
            <person name="Blaxter L. M."/>
        </authorList>
    </citation>
    <scope>NUCLEOTIDE SEQUENCE [LARGE SCALE GENOMIC DNA]</scope>
</reference>
<dbReference type="PANTHER" id="PTHR16119:SF17">
    <property type="entry name" value="TRANSMEMBRANE PROTEIN 144"/>
    <property type="match status" value="1"/>
</dbReference>
<sequence>MSLGNTLKGLAACGNLFLFVRSTCFFGSLFVPIKRFDPGDGFFSQWVMAVAIFLVGVIINAYEGFPQFYPLPMLGGAFWTLGNAIAIPIFQLIGMGMALLIWSIAICMMGWASSRFGLFGLKENMPNNVVLNYSGLLLTLFGQGWERICKYKNESFDCVLFGLNRNIIIDTYEHVLRQKFGVPLCRQNNNVREKFERLLEKKLDFSIRHASEYGNVMCNFLAGLRKRLDEYGADKLFDQATLQVLSIDYLKILSQPLRFPMRRKQRRLHSERSSNRHHRRQQQFAAANSIFNSGFFTDDFYKQFFKIYVQ</sequence>
<evidence type="ECO:0000256" key="3">
    <source>
        <dbReference type="ARBA" id="ARBA00022692"/>
    </source>
</evidence>
<evidence type="ECO:0000256" key="2">
    <source>
        <dbReference type="ARBA" id="ARBA00005731"/>
    </source>
</evidence>
<evidence type="ECO:0000313" key="8">
    <source>
        <dbReference type="Proteomes" id="UP000276991"/>
    </source>
</evidence>
<comment type="subcellular location">
    <subcellularLocation>
        <location evidence="1">Membrane</location>
        <topology evidence="1">Multi-pass membrane protein</topology>
    </subcellularLocation>
</comment>
<keyword evidence="8" id="KW-1185">Reference proteome</keyword>
<comment type="similarity">
    <text evidence="2">Belongs to the TMEM144 family.</text>
</comment>
<accession>A0A498SCT6</accession>
<dbReference type="STRING" id="6277.A0A498SCT6"/>
<gene>
    <name evidence="7" type="ORF">NAV_LOCUS4485</name>
</gene>
<dbReference type="GO" id="GO:0015144">
    <property type="term" value="F:carbohydrate transmembrane transporter activity"/>
    <property type="evidence" value="ECO:0007669"/>
    <property type="project" value="InterPro"/>
</dbReference>
<keyword evidence="3 6" id="KW-0812">Transmembrane</keyword>
<dbReference type="InterPro" id="IPR010651">
    <property type="entry name" value="Sugar_transport"/>
</dbReference>
<evidence type="ECO:0000256" key="6">
    <source>
        <dbReference type="SAM" id="Phobius"/>
    </source>
</evidence>
<dbReference type="AlphaFoldDB" id="A0A498SCT6"/>
<evidence type="ECO:0000256" key="4">
    <source>
        <dbReference type="ARBA" id="ARBA00022989"/>
    </source>
</evidence>
<protein>
    <submittedName>
        <fullName evidence="7">Uncharacterized protein</fullName>
    </submittedName>
</protein>
<evidence type="ECO:0000313" key="7">
    <source>
        <dbReference type="EMBL" id="VBB29688.1"/>
    </source>
</evidence>
<dbReference type="EMBL" id="UPTC01000672">
    <property type="protein sequence ID" value="VBB29688.1"/>
    <property type="molecule type" value="Genomic_DNA"/>
</dbReference>
<feature type="transmembrane region" description="Helical" evidence="6">
    <location>
        <begin position="43"/>
        <end position="62"/>
    </location>
</feature>
<organism evidence="7 8">
    <name type="scientific">Acanthocheilonema viteae</name>
    <name type="common">Filarial nematode worm</name>
    <name type="synonym">Dipetalonema viteae</name>
    <dbReference type="NCBI Taxonomy" id="6277"/>
    <lineage>
        <taxon>Eukaryota</taxon>
        <taxon>Metazoa</taxon>
        <taxon>Ecdysozoa</taxon>
        <taxon>Nematoda</taxon>
        <taxon>Chromadorea</taxon>
        <taxon>Rhabditida</taxon>
        <taxon>Spirurina</taxon>
        <taxon>Spiruromorpha</taxon>
        <taxon>Filarioidea</taxon>
        <taxon>Onchocercidae</taxon>
        <taxon>Acanthocheilonema</taxon>
    </lineage>
</organism>
<feature type="transmembrane region" description="Helical" evidence="6">
    <location>
        <begin position="12"/>
        <end position="31"/>
    </location>
</feature>
<keyword evidence="4 6" id="KW-1133">Transmembrane helix</keyword>
<keyword evidence="5 6" id="KW-0472">Membrane</keyword>
<evidence type="ECO:0000256" key="1">
    <source>
        <dbReference type="ARBA" id="ARBA00004141"/>
    </source>
</evidence>
<proteinExistence type="inferred from homology"/>
<dbReference type="Pfam" id="PF07857">
    <property type="entry name" value="TMEM144"/>
    <property type="match status" value="1"/>
</dbReference>
<dbReference type="InterPro" id="IPR012435">
    <property type="entry name" value="TMEM144"/>
</dbReference>
<dbReference type="PANTHER" id="PTHR16119">
    <property type="entry name" value="TRANSMEMBRANE PROTEIN 144"/>
    <property type="match status" value="1"/>
</dbReference>
<dbReference type="OrthoDB" id="426527at2759"/>
<evidence type="ECO:0000256" key="5">
    <source>
        <dbReference type="ARBA" id="ARBA00023136"/>
    </source>
</evidence>
<dbReference type="Proteomes" id="UP000276991">
    <property type="component" value="Unassembled WGS sequence"/>
</dbReference>
<dbReference type="GO" id="GO:0016020">
    <property type="term" value="C:membrane"/>
    <property type="evidence" value="ECO:0007669"/>
    <property type="project" value="UniProtKB-SubCell"/>
</dbReference>
<name>A0A498SCT6_ACAVI</name>